<name>A0A1F4ZUK1_9BACT</name>
<feature type="domain" description="Glycosyltransferase 2-like" evidence="2">
    <location>
        <begin position="10"/>
        <end position="121"/>
    </location>
</feature>
<evidence type="ECO:0000313" key="4">
    <source>
        <dbReference type="Proteomes" id="UP000176424"/>
    </source>
</evidence>
<evidence type="ECO:0000256" key="1">
    <source>
        <dbReference type="SAM" id="Phobius"/>
    </source>
</evidence>
<keyword evidence="1" id="KW-0812">Transmembrane</keyword>
<accession>A0A1F4ZUK1</accession>
<evidence type="ECO:0000313" key="3">
    <source>
        <dbReference type="EMBL" id="OGD09970.1"/>
    </source>
</evidence>
<comment type="caution">
    <text evidence="3">The sequence shown here is derived from an EMBL/GenBank/DDBJ whole genome shotgun (WGS) entry which is preliminary data.</text>
</comment>
<keyword evidence="1" id="KW-0472">Membrane</keyword>
<gene>
    <name evidence="3" type="ORF">A2397_00315</name>
</gene>
<dbReference type="SUPFAM" id="SSF53448">
    <property type="entry name" value="Nucleotide-diphospho-sugar transferases"/>
    <property type="match status" value="1"/>
</dbReference>
<evidence type="ECO:0000259" key="2">
    <source>
        <dbReference type="Pfam" id="PF00535"/>
    </source>
</evidence>
<dbReference type="InterPro" id="IPR001173">
    <property type="entry name" value="Glyco_trans_2-like"/>
</dbReference>
<dbReference type="PANTHER" id="PTHR43685">
    <property type="entry name" value="GLYCOSYLTRANSFERASE"/>
    <property type="match status" value="1"/>
</dbReference>
<reference evidence="3 4" key="1">
    <citation type="journal article" date="2016" name="Nat. Commun.">
        <title>Thousands of microbial genomes shed light on interconnected biogeochemical processes in an aquifer system.</title>
        <authorList>
            <person name="Anantharaman K."/>
            <person name="Brown C.T."/>
            <person name="Hug L.A."/>
            <person name="Sharon I."/>
            <person name="Castelle C.J."/>
            <person name="Probst A.J."/>
            <person name="Thomas B.C."/>
            <person name="Singh A."/>
            <person name="Wilkins M.J."/>
            <person name="Karaoz U."/>
            <person name="Brodie E.L."/>
            <person name="Williams K.H."/>
            <person name="Hubbard S.S."/>
            <person name="Banfield J.F."/>
        </authorList>
    </citation>
    <scope>NUCLEOTIDE SEQUENCE [LARGE SCALE GENOMIC DNA]</scope>
</reference>
<dbReference type="InterPro" id="IPR029044">
    <property type="entry name" value="Nucleotide-diphossugar_trans"/>
</dbReference>
<feature type="transmembrane region" description="Helical" evidence="1">
    <location>
        <begin position="240"/>
        <end position="265"/>
    </location>
</feature>
<keyword evidence="1" id="KW-1133">Transmembrane helix</keyword>
<dbReference type="STRING" id="1797263.A2397_00315"/>
<sequence length="311" mass="34802">MAKVTSTSVSVVITVFNEQESISELISALSAQTLSPKEIIVVDGGSTDNTFQILQNLARKLPRLKVFQSRGNRSIGRNYGVSKSTSSIIAFTDAGCIPEKNWLKELIKPFSSPTTTVVSGYYSGLAKDDFQSCLIPYVLVMPDKAEKGEFFPSTRSMALRRAVWIQSGGFDSKLSHNEDYVYAHWLKKMGVTFTFAPKAIVGWQPRKNLAQAFWMFLRFAIGDAQAGIIRPKVKILITRYLVFCYLFFIGLQIKVVSYFVVGIMASYLFWSVSKNYKYVNKPAAILWLPVLQISSDLAVIFGTLMGLMTRT</sequence>
<organism evidence="3 4">
    <name type="scientific">Candidatus Amesbacteria bacterium RIFOXYB1_FULL_44_23</name>
    <dbReference type="NCBI Taxonomy" id="1797263"/>
    <lineage>
        <taxon>Bacteria</taxon>
        <taxon>Candidatus Amesiibacteriota</taxon>
    </lineage>
</organism>
<dbReference type="Proteomes" id="UP000176424">
    <property type="component" value="Unassembled WGS sequence"/>
</dbReference>
<dbReference type="EMBL" id="MEXR01000017">
    <property type="protein sequence ID" value="OGD09970.1"/>
    <property type="molecule type" value="Genomic_DNA"/>
</dbReference>
<dbReference type="AlphaFoldDB" id="A0A1F4ZUK1"/>
<dbReference type="Pfam" id="PF00535">
    <property type="entry name" value="Glycos_transf_2"/>
    <property type="match status" value="1"/>
</dbReference>
<dbReference type="InterPro" id="IPR050834">
    <property type="entry name" value="Glycosyltransf_2"/>
</dbReference>
<feature type="transmembrane region" description="Helical" evidence="1">
    <location>
        <begin position="285"/>
        <end position="307"/>
    </location>
</feature>
<dbReference type="Gene3D" id="3.90.550.10">
    <property type="entry name" value="Spore Coat Polysaccharide Biosynthesis Protein SpsA, Chain A"/>
    <property type="match status" value="1"/>
</dbReference>
<proteinExistence type="predicted"/>
<dbReference type="PANTHER" id="PTHR43685:SF3">
    <property type="entry name" value="SLR2126 PROTEIN"/>
    <property type="match status" value="1"/>
</dbReference>
<protein>
    <recommendedName>
        <fullName evidence="2">Glycosyltransferase 2-like domain-containing protein</fullName>
    </recommendedName>
</protein>